<dbReference type="PANTHER" id="PTHR37329:SF1">
    <property type="entry name" value="KINETOCHORE PROTEIN SOS7"/>
    <property type="match status" value="1"/>
</dbReference>
<gene>
    <name evidence="4" type="ORF">K490DRAFT_62817</name>
</gene>
<feature type="coiled-coil region" evidence="1">
    <location>
        <begin position="104"/>
        <end position="149"/>
    </location>
</feature>
<dbReference type="OrthoDB" id="18959at2759"/>
<dbReference type="AlphaFoldDB" id="A0A9P4HXY8"/>
<reference evidence="4" key="1">
    <citation type="journal article" date="2020" name="Stud. Mycol.">
        <title>101 Dothideomycetes genomes: a test case for predicting lifestyles and emergence of pathogens.</title>
        <authorList>
            <person name="Haridas S."/>
            <person name="Albert R."/>
            <person name="Binder M."/>
            <person name="Bloem J."/>
            <person name="Labutti K."/>
            <person name="Salamov A."/>
            <person name="Andreopoulos B."/>
            <person name="Baker S."/>
            <person name="Barry K."/>
            <person name="Bills G."/>
            <person name="Bluhm B."/>
            <person name="Cannon C."/>
            <person name="Castanera R."/>
            <person name="Culley D."/>
            <person name="Daum C."/>
            <person name="Ezra D."/>
            <person name="Gonzalez J."/>
            <person name="Henrissat B."/>
            <person name="Kuo A."/>
            <person name="Liang C."/>
            <person name="Lipzen A."/>
            <person name="Lutzoni F."/>
            <person name="Magnuson J."/>
            <person name="Mondo S."/>
            <person name="Nolan M."/>
            <person name="Ohm R."/>
            <person name="Pangilinan J."/>
            <person name="Park H.-J."/>
            <person name="Ramirez L."/>
            <person name="Alfaro M."/>
            <person name="Sun H."/>
            <person name="Tritt A."/>
            <person name="Yoshinaga Y."/>
            <person name="Zwiers L.-H."/>
            <person name="Turgeon B."/>
            <person name="Goodwin S."/>
            <person name="Spatafora J."/>
            <person name="Crous P."/>
            <person name="Grigoriev I."/>
        </authorList>
    </citation>
    <scope>NUCLEOTIDE SEQUENCE</scope>
    <source>
        <strain evidence="4">CBS 121410</strain>
    </source>
</reference>
<evidence type="ECO:0000256" key="1">
    <source>
        <dbReference type="SAM" id="Coils"/>
    </source>
</evidence>
<protein>
    <recommendedName>
        <fullName evidence="3">Kinetochore protein Sos7 coiled-coil domain-containing protein</fullName>
    </recommendedName>
</protein>
<evidence type="ECO:0000313" key="5">
    <source>
        <dbReference type="Proteomes" id="UP000799776"/>
    </source>
</evidence>
<feature type="coiled-coil region" evidence="1">
    <location>
        <begin position="194"/>
        <end position="235"/>
    </location>
</feature>
<organism evidence="4 5">
    <name type="scientific">Saccharata proteae CBS 121410</name>
    <dbReference type="NCBI Taxonomy" id="1314787"/>
    <lineage>
        <taxon>Eukaryota</taxon>
        <taxon>Fungi</taxon>
        <taxon>Dikarya</taxon>
        <taxon>Ascomycota</taxon>
        <taxon>Pezizomycotina</taxon>
        <taxon>Dothideomycetes</taxon>
        <taxon>Dothideomycetes incertae sedis</taxon>
        <taxon>Botryosphaeriales</taxon>
        <taxon>Saccharataceae</taxon>
        <taxon>Saccharata</taxon>
    </lineage>
</organism>
<name>A0A9P4HXY8_9PEZI</name>
<dbReference type="PANTHER" id="PTHR37329">
    <property type="entry name" value="KINETOCHORE PROTEIN SOS7"/>
    <property type="match status" value="1"/>
</dbReference>
<dbReference type="InterPro" id="IPR048781">
    <property type="entry name" value="Sos7_CC"/>
</dbReference>
<evidence type="ECO:0000259" key="3">
    <source>
        <dbReference type="Pfam" id="PF20882"/>
    </source>
</evidence>
<proteinExistence type="predicted"/>
<dbReference type="Proteomes" id="UP000799776">
    <property type="component" value="Unassembled WGS sequence"/>
</dbReference>
<dbReference type="Gene3D" id="1.10.287.1490">
    <property type="match status" value="1"/>
</dbReference>
<dbReference type="GO" id="GO:0034501">
    <property type="term" value="P:protein localization to kinetochore"/>
    <property type="evidence" value="ECO:0007669"/>
    <property type="project" value="InterPro"/>
</dbReference>
<comment type="caution">
    <text evidence="4">The sequence shown here is derived from an EMBL/GenBank/DDBJ whole genome shotgun (WGS) entry which is preliminary data.</text>
</comment>
<evidence type="ECO:0000256" key="2">
    <source>
        <dbReference type="SAM" id="MobiDB-lite"/>
    </source>
</evidence>
<feature type="region of interest" description="Disordered" evidence="2">
    <location>
        <begin position="237"/>
        <end position="263"/>
    </location>
</feature>
<dbReference type="Pfam" id="PF20882">
    <property type="entry name" value="Sos7"/>
    <property type="match status" value="1"/>
</dbReference>
<accession>A0A9P4HXY8</accession>
<keyword evidence="1" id="KW-0175">Coiled coil</keyword>
<dbReference type="GO" id="GO:0051315">
    <property type="term" value="P:attachment of mitotic spindle microtubules to kinetochore"/>
    <property type="evidence" value="ECO:0007669"/>
    <property type="project" value="TreeGrafter"/>
</dbReference>
<feature type="region of interest" description="Disordered" evidence="2">
    <location>
        <begin position="31"/>
        <end position="54"/>
    </location>
</feature>
<feature type="domain" description="Kinetochore protein Sos7 coiled-coil" evidence="3">
    <location>
        <begin position="69"/>
        <end position="143"/>
    </location>
</feature>
<dbReference type="InterPro" id="IPR037475">
    <property type="entry name" value="Sos7"/>
</dbReference>
<feature type="compositionally biased region" description="Basic and acidic residues" evidence="2">
    <location>
        <begin position="244"/>
        <end position="253"/>
    </location>
</feature>
<sequence>MATVQDAIDRLKVLQKSQTIQLVELGESIRPQKSQDADKRNSAVSDMSAEEAENATPAALQAELQHYKELFSKLRFSYVDQVTKEKFLTAITVDPPLLVEPQENIELEAQLAQVKASLKAQKVEVAEMIAELERRGRELSKRYESVELRTSQLSTLPSEIAGLEATIAELRETQAPHPTNPSLSLPLPATQALIASKEAEITALDNQIASLQAALPRKTRELERLEAELKPLELQRNGTVSAAEEAKRRRDAGEAGMGDDLEERGRWLRAVSQGLKTMLEVEG</sequence>
<evidence type="ECO:0000313" key="4">
    <source>
        <dbReference type="EMBL" id="KAF2089943.1"/>
    </source>
</evidence>
<dbReference type="EMBL" id="ML978713">
    <property type="protein sequence ID" value="KAF2089943.1"/>
    <property type="molecule type" value="Genomic_DNA"/>
</dbReference>
<keyword evidence="5" id="KW-1185">Reference proteome</keyword>
<dbReference type="GO" id="GO:0000776">
    <property type="term" value="C:kinetochore"/>
    <property type="evidence" value="ECO:0007669"/>
    <property type="project" value="InterPro"/>
</dbReference>